<dbReference type="AlphaFoldDB" id="A0A919PFZ9"/>
<feature type="region of interest" description="Disordered" evidence="1">
    <location>
        <begin position="74"/>
        <end position="122"/>
    </location>
</feature>
<name>A0A919PFZ9_9ACTN</name>
<comment type="caution">
    <text evidence="2">The sequence shown here is derived from an EMBL/GenBank/DDBJ whole genome shotgun (WGS) entry which is preliminary data.</text>
</comment>
<organism evidence="2 3">
    <name type="scientific">Dactylosporangium siamense</name>
    <dbReference type="NCBI Taxonomy" id="685454"/>
    <lineage>
        <taxon>Bacteria</taxon>
        <taxon>Bacillati</taxon>
        <taxon>Actinomycetota</taxon>
        <taxon>Actinomycetes</taxon>
        <taxon>Micromonosporales</taxon>
        <taxon>Micromonosporaceae</taxon>
        <taxon>Dactylosporangium</taxon>
    </lineage>
</organism>
<keyword evidence="3" id="KW-1185">Reference proteome</keyword>
<protein>
    <submittedName>
        <fullName evidence="2">Uncharacterized protein</fullName>
    </submittedName>
</protein>
<accession>A0A919PFZ9</accession>
<sequence>MLLASIGSTGGITGRSTLSQYCYFRGGLRPEEQWGILTPDPQCSRCSHDLRPEGAVDWDACAWQFEDRGSRSQAVKVCRPPRPPCARDDRGGPVHHKTPSITNVGTPGDVATARESPLPTVR</sequence>
<evidence type="ECO:0000256" key="1">
    <source>
        <dbReference type="SAM" id="MobiDB-lite"/>
    </source>
</evidence>
<gene>
    <name evidence="2" type="ORF">Dsi01nite_022010</name>
</gene>
<reference evidence="2" key="1">
    <citation type="submission" date="2021-01" db="EMBL/GenBank/DDBJ databases">
        <title>Whole genome shotgun sequence of Dactylosporangium siamense NBRC 106093.</title>
        <authorList>
            <person name="Komaki H."/>
            <person name="Tamura T."/>
        </authorList>
    </citation>
    <scope>NUCLEOTIDE SEQUENCE</scope>
    <source>
        <strain evidence="2">NBRC 106093</strain>
    </source>
</reference>
<dbReference type="EMBL" id="BONQ01000033">
    <property type="protein sequence ID" value="GIG44160.1"/>
    <property type="molecule type" value="Genomic_DNA"/>
</dbReference>
<proteinExistence type="predicted"/>
<evidence type="ECO:0000313" key="3">
    <source>
        <dbReference type="Proteomes" id="UP000660611"/>
    </source>
</evidence>
<evidence type="ECO:0000313" key="2">
    <source>
        <dbReference type="EMBL" id="GIG44160.1"/>
    </source>
</evidence>
<dbReference type="Proteomes" id="UP000660611">
    <property type="component" value="Unassembled WGS sequence"/>
</dbReference>